<dbReference type="InterPro" id="IPR000485">
    <property type="entry name" value="AsnC-type_HTH_dom"/>
</dbReference>
<dbReference type="Proteomes" id="UP000323454">
    <property type="component" value="Unassembled WGS sequence"/>
</dbReference>
<feature type="domain" description="HTH asnC-type" evidence="4">
    <location>
        <begin position="181"/>
        <end position="237"/>
    </location>
</feature>
<organism evidence="5 6">
    <name type="scientific">Solihabitans fulvus</name>
    <dbReference type="NCBI Taxonomy" id="1892852"/>
    <lineage>
        <taxon>Bacteria</taxon>
        <taxon>Bacillati</taxon>
        <taxon>Actinomycetota</taxon>
        <taxon>Actinomycetes</taxon>
        <taxon>Pseudonocardiales</taxon>
        <taxon>Pseudonocardiaceae</taxon>
        <taxon>Solihabitans</taxon>
    </lineage>
</organism>
<evidence type="ECO:0000259" key="4">
    <source>
        <dbReference type="PROSITE" id="PS50956"/>
    </source>
</evidence>
<dbReference type="InterPro" id="IPR036388">
    <property type="entry name" value="WH-like_DNA-bd_sf"/>
</dbReference>
<comment type="caution">
    <text evidence="5">The sequence shown here is derived from an EMBL/GenBank/DDBJ whole genome shotgun (WGS) entry which is preliminary data.</text>
</comment>
<reference evidence="5 6" key="2">
    <citation type="submission" date="2019-09" db="EMBL/GenBank/DDBJ databases">
        <authorList>
            <person name="Jin C."/>
        </authorList>
    </citation>
    <scope>NUCLEOTIDE SEQUENCE [LARGE SCALE GENOMIC DNA]</scope>
    <source>
        <strain evidence="5 6">AN110305</strain>
    </source>
</reference>
<dbReference type="AlphaFoldDB" id="A0A5B2WMK7"/>
<evidence type="ECO:0000256" key="1">
    <source>
        <dbReference type="ARBA" id="ARBA00023015"/>
    </source>
</evidence>
<evidence type="ECO:0000256" key="2">
    <source>
        <dbReference type="ARBA" id="ARBA00023125"/>
    </source>
</evidence>
<keyword evidence="6" id="KW-1185">Reference proteome</keyword>
<dbReference type="Pfam" id="PF01037">
    <property type="entry name" value="AsnC_trans_reg"/>
    <property type="match status" value="1"/>
</dbReference>
<evidence type="ECO:0000313" key="6">
    <source>
        <dbReference type="Proteomes" id="UP000323454"/>
    </source>
</evidence>
<dbReference type="Gene3D" id="3.30.70.920">
    <property type="match status" value="1"/>
</dbReference>
<dbReference type="GO" id="GO:0043200">
    <property type="term" value="P:response to amino acid"/>
    <property type="evidence" value="ECO:0007669"/>
    <property type="project" value="TreeGrafter"/>
</dbReference>
<feature type="domain" description="HTH asnC-type" evidence="4">
    <location>
        <begin position="6"/>
        <end position="66"/>
    </location>
</feature>
<dbReference type="RefSeq" id="WP_149853981.1">
    <property type="nucleotide sequence ID" value="NZ_VUOB01000070.1"/>
</dbReference>
<dbReference type="InterPro" id="IPR019888">
    <property type="entry name" value="Tscrpt_reg_AsnC-like"/>
</dbReference>
<dbReference type="GO" id="GO:0005829">
    <property type="term" value="C:cytosol"/>
    <property type="evidence" value="ECO:0007669"/>
    <property type="project" value="TreeGrafter"/>
</dbReference>
<dbReference type="PRINTS" id="PR00033">
    <property type="entry name" value="HTHASNC"/>
</dbReference>
<evidence type="ECO:0000256" key="3">
    <source>
        <dbReference type="ARBA" id="ARBA00023163"/>
    </source>
</evidence>
<dbReference type="SUPFAM" id="SSF46785">
    <property type="entry name" value="Winged helix' DNA-binding domain"/>
    <property type="match status" value="2"/>
</dbReference>
<dbReference type="SMART" id="SM00344">
    <property type="entry name" value="HTH_ASNC"/>
    <property type="match status" value="2"/>
</dbReference>
<accession>A0A5B2WMK7</accession>
<reference evidence="5 6" key="1">
    <citation type="submission" date="2019-09" db="EMBL/GenBank/DDBJ databases">
        <title>Goodfellowia gen. nov., a new genus of the Pseudonocardineae related to Actinoalloteichus, containing Goodfellowia coeruleoviolacea gen. nov., comb. nov. gen. nov., comb. nov.</title>
        <authorList>
            <person name="Labeda D."/>
        </authorList>
    </citation>
    <scope>NUCLEOTIDE SEQUENCE [LARGE SCALE GENOMIC DNA]</scope>
    <source>
        <strain evidence="5 6">AN110305</strain>
    </source>
</reference>
<dbReference type="Gene3D" id="1.10.10.10">
    <property type="entry name" value="Winged helix-like DNA-binding domain superfamily/Winged helix DNA-binding domain"/>
    <property type="match status" value="2"/>
</dbReference>
<dbReference type="InterPro" id="IPR036390">
    <property type="entry name" value="WH_DNA-bd_sf"/>
</dbReference>
<protein>
    <submittedName>
        <fullName evidence="5">AsnC family transcriptional regulator</fullName>
    </submittedName>
</protein>
<evidence type="ECO:0000313" key="5">
    <source>
        <dbReference type="EMBL" id="KAA2253001.1"/>
    </source>
</evidence>
<proteinExistence type="predicted"/>
<dbReference type="Pfam" id="PF13404">
    <property type="entry name" value="HTH_AsnC-type"/>
    <property type="match status" value="2"/>
</dbReference>
<dbReference type="InterPro" id="IPR011008">
    <property type="entry name" value="Dimeric_a/b-barrel"/>
</dbReference>
<keyword evidence="1" id="KW-0805">Transcription regulation</keyword>
<dbReference type="EMBL" id="VUOB01000070">
    <property type="protein sequence ID" value="KAA2253001.1"/>
    <property type="molecule type" value="Genomic_DNA"/>
</dbReference>
<dbReference type="InterPro" id="IPR019887">
    <property type="entry name" value="Tscrpt_reg_AsnC/Lrp_C"/>
</dbReference>
<name>A0A5B2WMK7_9PSEU</name>
<dbReference type="PANTHER" id="PTHR30154:SF34">
    <property type="entry name" value="TRANSCRIPTIONAL REGULATOR AZLB"/>
    <property type="match status" value="1"/>
</dbReference>
<dbReference type="GO" id="GO:0043565">
    <property type="term" value="F:sequence-specific DNA binding"/>
    <property type="evidence" value="ECO:0007669"/>
    <property type="project" value="InterPro"/>
</dbReference>
<dbReference type="PANTHER" id="PTHR30154">
    <property type="entry name" value="LEUCINE-RESPONSIVE REGULATORY PROTEIN"/>
    <property type="match status" value="1"/>
</dbReference>
<dbReference type="OrthoDB" id="3453230at2"/>
<keyword evidence="3" id="KW-0804">Transcription</keyword>
<sequence>MESLTLDELDRQLAHALQVDGRASFSRIAAVLGVSDQTVARRYRRLRTAGALRVIGLPDARRIGCVDWLVRIQCAPNAAASVAAALSRRSDTSWVSLTSGGTEITCITRTRHRQDSDSLLLQTLPRTPQVVAITAHCLLRNLAGTTGWPGRTAALTAPQIDALRPAPVPDADQPVELGDADQRLLAELAKDGRAGYPALASATGWSESTVRRRLDQLRRANVLYFDVDLDPLLLGYATEAILWLTVAPGHLTDVAAALAGHPEIAFASATTGPTNVVAFAVCRDADALYDYLATRLGALAGVLRVETAPIIRSAKRAGTALVPPTR</sequence>
<gene>
    <name evidence="5" type="ORF">F0L68_33960</name>
</gene>
<dbReference type="PROSITE" id="PS50956">
    <property type="entry name" value="HTH_ASNC_2"/>
    <property type="match status" value="2"/>
</dbReference>
<dbReference type="SUPFAM" id="SSF54909">
    <property type="entry name" value="Dimeric alpha+beta barrel"/>
    <property type="match status" value="1"/>
</dbReference>
<keyword evidence="2" id="KW-0238">DNA-binding</keyword>